<dbReference type="AlphaFoldDB" id="A0A931FTI7"/>
<sequence length="118" mass="12630">MPHFEEFYANKLLGSLGVVDAAAVLDLRSASREKAAASIQDMLERSRFAQSKAVAIRLAPPPEGGGETLFQPVGKALLEAKKRGWIERLQTLPAQDGLGFYVVLSGKPEREDGPPGAA</sequence>
<dbReference type="Proteomes" id="UP000599312">
    <property type="component" value="Unassembled WGS sequence"/>
</dbReference>
<reference evidence="1" key="1">
    <citation type="submission" date="2020-11" db="EMBL/GenBank/DDBJ databases">
        <authorList>
            <person name="Kim M.K."/>
        </authorList>
    </citation>
    <scope>NUCLEOTIDE SEQUENCE</scope>
    <source>
        <strain evidence="1">BT350</strain>
    </source>
</reference>
<evidence type="ECO:0000313" key="1">
    <source>
        <dbReference type="EMBL" id="MBF9234726.1"/>
    </source>
</evidence>
<accession>A0A931FTI7</accession>
<name>A0A931FTI7_9HYPH</name>
<gene>
    <name evidence="1" type="ORF">I2H38_15225</name>
</gene>
<organism evidence="1 2">
    <name type="scientific">Microvirga alba</name>
    <dbReference type="NCBI Taxonomy" id="2791025"/>
    <lineage>
        <taxon>Bacteria</taxon>
        <taxon>Pseudomonadati</taxon>
        <taxon>Pseudomonadota</taxon>
        <taxon>Alphaproteobacteria</taxon>
        <taxon>Hyphomicrobiales</taxon>
        <taxon>Methylobacteriaceae</taxon>
        <taxon>Microvirga</taxon>
    </lineage>
</organism>
<evidence type="ECO:0000313" key="2">
    <source>
        <dbReference type="Proteomes" id="UP000599312"/>
    </source>
</evidence>
<dbReference type="RefSeq" id="WP_196272722.1">
    <property type="nucleotide sequence ID" value="NZ_JADQDO010000008.1"/>
</dbReference>
<proteinExistence type="predicted"/>
<keyword evidence="2" id="KW-1185">Reference proteome</keyword>
<comment type="caution">
    <text evidence="1">The sequence shown here is derived from an EMBL/GenBank/DDBJ whole genome shotgun (WGS) entry which is preliminary data.</text>
</comment>
<dbReference type="EMBL" id="JADQDO010000008">
    <property type="protein sequence ID" value="MBF9234726.1"/>
    <property type="molecule type" value="Genomic_DNA"/>
</dbReference>
<protein>
    <submittedName>
        <fullName evidence="1">Uncharacterized protein</fullName>
    </submittedName>
</protein>